<gene>
    <name evidence="2" type="ORF">ORJ04_17445</name>
</gene>
<dbReference type="Pfam" id="PF17963">
    <property type="entry name" value="Big_9"/>
    <property type="match status" value="1"/>
</dbReference>
<dbReference type="RefSeq" id="WP_305976980.1">
    <property type="nucleotide sequence ID" value="NZ_JAPJDZ010000064.1"/>
</dbReference>
<accession>A0ABT9I2X0</accession>
<organism evidence="2 3">
    <name type="scientific">Rheinheimera baltica</name>
    <dbReference type="NCBI Taxonomy" id="67576"/>
    <lineage>
        <taxon>Bacteria</taxon>
        <taxon>Pseudomonadati</taxon>
        <taxon>Pseudomonadota</taxon>
        <taxon>Gammaproteobacteria</taxon>
        <taxon>Chromatiales</taxon>
        <taxon>Chromatiaceae</taxon>
        <taxon>Rheinheimera</taxon>
    </lineage>
</organism>
<dbReference type="Gene3D" id="2.60.40.3440">
    <property type="match status" value="1"/>
</dbReference>
<dbReference type="PROSITE" id="PS51257">
    <property type="entry name" value="PROKAR_LIPOPROTEIN"/>
    <property type="match status" value="1"/>
</dbReference>
<reference evidence="2 3" key="1">
    <citation type="submission" date="2022-11" db="EMBL/GenBank/DDBJ databases">
        <title>Viruses from the air-sea interface of a natural surface slick.</title>
        <authorList>
            <person name="Rahlff J."/>
            <person name="Holmfeldt K."/>
        </authorList>
    </citation>
    <scope>NUCLEOTIDE SEQUENCE [LARGE SCALE GENOMIC DNA]</scope>
    <source>
        <strain evidence="2 3">SMS4</strain>
    </source>
</reference>
<dbReference type="Proteomes" id="UP001231109">
    <property type="component" value="Unassembled WGS sequence"/>
</dbReference>
<comment type="caution">
    <text evidence="2">The sequence shown here is derived from an EMBL/GenBank/DDBJ whole genome shotgun (WGS) entry which is preliminary data.</text>
</comment>
<feature type="chain" id="PRO_5047453615" evidence="1">
    <location>
        <begin position="21"/>
        <end position="163"/>
    </location>
</feature>
<proteinExistence type="predicted"/>
<keyword evidence="3" id="KW-1185">Reference proteome</keyword>
<dbReference type="EMBL" id="JAPJDZ010000064">
    <property type="protein sequence ID" value="MDP5137742.1"/>
    <property type="molecule type" value="Genomic_DNA"/>
</dbReference>
<name>A0ABT9I2X0_9GAMM</name>
<evidence type="ECO:0000313" key="2">
    <source>
        <dbReference type="EMBL" id="MDP5137742.1"/>
    </source>
</evidence>
<evidence type="ECO:0000313" key="3">
    <source>
        <dbReference type="Proteomes" id="UP001231109"/>
    </source>
</evidence>
<keyword evidence="1" id="KW-0732">Signal</keyword>
<sequence length="163" mass="17233">MMKMKHYSFAATLIAAAMLAGCNSDSKLNSPPVIGANSFVTQTDVAIMDRIAAQDVDGDSLMFELAASPTNGSVMLADDGKFTYTPTAEFTGNDSFTVTVTDGELTAQGQIDITVEMATESFLSYSRAAFAQQEDATPLAINGRIFTQDASAEADYADLLTGQ</sequence>
<protein>
    <submittedName>
        <fullName evidence="2">Ig-like domain-containing protein</fullName>
    </submittedName>
</protein>
<evidence type="ECO:0000256" key="1">
    <source>
        <dbReference type="SAM" id="SignalP"/>
    </source>
</evidence>
<feature type="signal peptide" evidence="1">
    <location>
        <begin position="1"/>
        <end position="20"/>
    </location>
</feature>